<protein>
    <recommendedName>
        <fullName evidence="5">C3H1-type domain-containing protein</fullName>
    </recommendedName>
</protein>
<keyword evidence="3 4" id="KW-0862">Zinc</keyword>
<dbReference type="PANTHER" id="PTHR11224">
    <property type="entry name" value="MAKORIN-RELATED"/>
    <property type="match status" value="1"/>
</dbReference>
<dbReference type="Gene3D" id="3.30.2350.10">
    <property type="entry name" value="Pseudouridine synthase"/>
    <property type="match status" value="1"/>
</dbReference>
<feature type="domain" description="C3H1-type" evidence="5">
    <location>
        <begin position="26"/>
        <end position="53"/>
    </location>
</feature>
<dbReference type="SUPFAM" id="SSF55120">
    <property type="entry name" value="Pseudouridine synthase"/>
    <property type="match status" value="1"/>
</dbReference>
<dbReference type="InterPro" id="IPR000571">
    <property type="entry name" value="Znf_CCCH"/>
</dbReference>
<feature type="domain" description="C3H1-type" evidence="5">
    <location>
        <begin position="1"/>
        <end position="21"/>
    </location>
</feature>
<dbReference type="Pfam" id="PF18345">
    <property type="entry name" value="zf_CCCH_4"/>
    <property type="match status" value="1"/>
</dbReference>
<dbReference type="InterPro" id="IPR020103">
    <property type="entry name" value="PsdUridine_synth_cat_dom_sf"/>
</dbReference>
<evidence type="ECO:0000313" key="6">
    <source>
        <dbReference type="EMBL" id="CAK0849189.1"/>
    </source>
</evidence>
<evidence type="ECO:0000256" key="3">
    <source>
        <dbReference type="ARBA" id="ARBA00022833"/>
    </source>
</evidence>
<sequence length="190" mass="20425">MFFKEGKCTRGDSCKFSHEEGTKDAGRSLPPCQFWAEGRCSRGAACRFSHALGDQREDGGEEAAEAGEPIDLRHDPSVALQTLHEDDDLLAICKPAGVNSHPSSAQESGGTVAHALVGRVPPGMMRQRADQSEKDSLIPRAIMHRLDRGTTGVRLGRSAGGCGKKEGSQVRRGSKSVWTYVGAVTWNVHV</sequence>
<dbReference type="PANTHER" id="PTHR11224:SF10">
    <property type="entry name" value="IP09428P-RELATED"/>
    <property type="match status" value="1"/>
</dbReference>
<comment type="caution">
    <text evidence="6">The sequence shown here is derived from an EMBL/GenBank/DDBJ whole genome shotgun (WGS) entry which is preliminary data.</text>
</comment>
<keyword evidence="2 4" id="KW-0863">Zinc-finger</keyword>
<dbReference type="InterPro" id="IPR045072">
    <property type="entry name" value="MKRN-like"/>
</dbReference>
<name>A0ABN9TSM0_9DINO</name>
<evidence type="ECO:0000256" key="1">
    <source>
        <dbReference type="ARBA" id="ARBA00022723"/>
    </source>
</evidence>
<reference evidence="6" key="1">
    <citation type="submission" date="2023-10" db="EMBL/GenBank/DDBJ databases">
        <authorList>
            <person name="Chen Y."/>
            <person name="Shah S."/>
            <person name="Dougan E. K."/>
            <person name="Thang M."/>
            <person name="Chan C."/>
        </authorList>
    </citation>
    <scope>NUCLEOTIDE SEQUENCE [LARGE SCALE GENOMIC DNA]</scope>
</reference>
<dbReference type="InterPro" id="IPR036855">
    <property type="entry name" value="Znf_CCCH_sf"/>
</dbReference>
<keyword evidence="1 4" id="KW-0479">Metal-binding</keyword>
<dbReference type="SMART" id="SM00356">
    <property type="entry name" value="ZnF_C3H1"/>
    <property type="match status" value="2"/>
</dbReference>
<dbReference type="PROSITE" id="PS50103">
    <property type="entry name" value="ZF_C3H1"/>
    <property type="match status" value="2"/>
</dbReference>
<accession>A0ABN9TSM0</accession>
<evidence type="ECO:0000256" key="2">
    <source>
        <dbReference type="ARBA" id="ARBA00022771"/>
    </source>
</evidence>
<dbReference type="Gene3D" id="3.30.1370.210">
    <property type="match status" value="1"/>
</dbReference>
<feature type="zinc finger region" description="C3H1-type" evidence="4">
    <location>
        <begin position="1"/>
        <end position="21"/>
    </location>
</feature>
<organism evidence="6 7">
    <name type="scientific">Prorocentrum cordatum</name>
    <dbReference type="NCBI Taxonomy" id="2364126"/>
    <lineage>
        <taxon>Eukaryota</taxon>
        <taxon>Sar</taxon>
        <taxon>Alveolata</taxon>
        <taxon>Dinophyceae</taxon>
        <taxon>Prorocentrales</taxon>
        <taxon>Prorocentraceae</taxon>
        <taxon>Prorocentrum</taxon>
    </lineage>
</organism>
<proteinExistence type="predicted"/>
<dbReference type="Pfam" id="PF00642">
    <property type="entry name" value="zf-CCCH"/>
    <property type="match status" value="1"/>
</dbReference>
<dbReference type="Proteomes" id="UP001189429">
    <property type="component" value="Unassembled WGS sequence"/>
</dbReference>
<keyword evidence="7" id="KW-1185">Reference proteome</keyword>
<feature type="zinc finger region" description="C3H1-type" evidence="4">
    <location>
        <begin position="26"/>
        <end position="53"/>
    </location>
</feature>
<dbReference type="SUPFAM" id="SSF90229">
    <property type="entry name" value="CCCH zinc finger"/>
    <property type="match status" value="2"/>
</dbReference>
<evidence type="ECO:0000259" key="5">
    <source>
        <dbReference type="PROSITE" id="PS50103"/>
    </source>
</evidence>
<dbReference type="EMBL" id="CAUYUJ010015040">
    <property type="protein sequence ID" value="CAK0849189.1"/>
    <property type="molecule type" value="Genomic_DNA"/>
</dbReference>
<evidence type="ECO:0000256" key="4">
    <source>
        <dbReference type="PROSITE-ProRule" id="PRU00723"/>
    </source>
</evidence>
<evidence type="ECO:0000313" key="7">
    <source>
        <dbReference type="Proteomes" id="UP001189429"/>
    </source>
</evidence>
<gene>
    <name evidence="6" type="ORF">PCOR1329_LOCUS41938</name>
</gene>